<dbReference type="Gene3D" id="3.40.50.720">
    <property type="entry name" value="NAD(P)-binding Rossmann-like Domain"/>
    <property type="match status" value="1"/>
</dbReference>
<reference evidence="3 4" key="1">
    <citation type="journal article" date="2010" name="Stand. Genomic Sci.">
        <title>Complete genome sequence of Coraliomargarita akajimensis type strain (04OKA010-24).</title>
        <authorList>
            <person name="Mavromatis K."/>
            <person name="Abt B."/>
            <person name="Brambilla E."/>
            <person name="Lapidus A."/>
            <person name="Copeland A."/>
            <person name="Deshpande S."/>
            <person name="Nolan M."/>
            <person name="Lucas S."/>
            <person name="Tice H."/>
            <person name="Cheng J.F."/>
            <person name="Han C."/>
            <person name="Detter J.C."/>
            <person name="Woyke T."/>
            <person name="Goodwin L."/>
            <person name="Pitluck S."/>
            <person name="Held B."/>
            <person name="Brettin T."/>
            <person name="Tapia R."/>
            <person name="Ivanova N."/>
            <person name="Mikhailova N."/>
            <person name="Pati A."/>
            <person name="Liolios K."/>
            <person name="Chen A."/>
            <person name="Palaniappan K."/>
            <person name="Land M."/>
            <person name="Hauser L."/>
            <person name="Chang Y.J."/>
            <person name="Jeffries C.D."/>
            <person name="Rohde M."/>
            <person name="Goker M."/>
            <person name="Bristow J."/>
            <person name="Eisen J.A."/>
            <person name="Markowitz V."/>
            <person name="Hugenholtz P."/>
            <person name="Klenk H.P."/>
            <person name="Kyrpides N.C."/>
        </authorList>
    </citation>
    <scope>NUCLEOTIDE SEQUENCE [LARGE SCALE GENOMIC DNA]</scope>
    <source>
        <strain evidence="4">DSM 45221 / IAM 15411 / JCM 23193 / KCTC 12865</strain>
    </source>
</reference>
<dbReference type="AlphaFoldDB" id="D5EQY4"/>
<dbReference type="STRING" id="583355.Caka_0955"/>
<dbReference type="Gene3D" id="3.30.360.10">
    <property type="entry name" value="Dihydrodipicolinate Reductase, domain 2"/>
    <property type="match status" value="1"/>
</dbReference>
<dbReference type="eggNOG" id="COG0673">
    <property type="taxonomic scope" value="Bacteria"/>
</dbReference>
<protein>
    <submittedName>
        <fullName evidence="3">Oxidoreductase domain protein</fullName>
    </submittedName>
</protein>
<dbReference type="Pfam" id="PF01408">
    <property type="entry name" value="GFO_IDH_MocA"/>
    <property type="match status" value="1"/>
</dbReference>
<dbReference type="Pfam" id="PF19051">
    <property type="entry name" value="GFO_IDH_MocA_C2"/>
    <property type="match status" value="1"/>
</dbReference>
<evidence type="ECO:0000259" key="2">
    <source>
        <dbReference type="Pfam" id="PF19051"/>
    </source>
</evidence>
<dbReference type="EMBL" id="CP001998">
    <property type="protein sequence ID" value="ADE53977.1"/>
    <property type="molecule type" value="Genomic_DNA"/>
</dbReference>
<dbReference type="RefSeq" id="WP_013042701.1">
    <property type="nucleotide sequence ID" value="NC_014008.1"/>
</dbReference>
<dbReference type="Proteomes" id="UP000000925">
    <property type="component" value="Chromosome"/>
</dbReference>
<dbReference type="KEGG" id="caa:Caka_0955"/>
<evidence type="ECO:0000259" key="1">
    <source>
        <dbReference type="Pfam" id="PF01408"/>
    </source>
</evidence>
<proteinExistence type="predicted"/>
<dbReference type="PROSITE" id="PS51318">
    <property type="entry name" value="TAT"/>
    <property type="match status" value="1"/>
</dbReference>
<gene>
    <name evidence="3" type="ordered locus">Caka_0955</name>
</gene>
<dbReference type="NCBIfam" id="TIGR01409">
    <property type="entry name" value="TAT_signal_seq"/>
    <property type="match status" value="1"/>
</dbReference>
<dbReference type="OrthoDB" id="9815825at2"/>
<keyword evidence="4" id="KW-1185">Reference proteome</keyword>
<dbReference type="SUPFAM" id="SSF55347">
    <property type="entry name" value="Glyceraldehyde-3-phosphate dehydrogenase-like, C-terminal domain"/>
    <property type="match status" value="1"/>
</dbReference>
<dbReference type="SUPFAM" id="SSF51735">
    <property type="entry name" value="NAD(P)-binding Rossmann-fold domains"/>
    <property type="match status" value="1"/>
</dbReference>
<dbReference type="InterPro" id="IPR000683">
    <property type="entry name" value="Gfo/Idh/MocA-like_OxRdtase_N"/>
</dbReference>
<dbReference type="HOGENOM" id="CLU_023194_24_0_0"/>
<feature type="domain" description="Gfo/Idh/MocA-like oxidoreductase bacterial type C-terminal" evidence="2">
    <location>
        <begin position="202"/>
        <end position="441"/>
    </location>
</feature>
<sequence>MKSEQSRRDFLKTSAGLGALLGFPTIIPSSVLGKNGSIAPSNRVTIGVIGCGSRSMSCWGYKNYAKSEIVALCDPFLDRRIEKGKIWGVTDHYSDFRELLARDDIDAVSISTPDHWHVPISMAAARAGKDVYCEKPLGVSIEQNLAAREIVEKHQRVFQYGTQQRSMDACRMGVELVLNGHIGDVQEVHVWAPGGGWGGNGAEQPVPEGFDYDLWLGPAPKAPYSPDRVDRKGAWFIYDYAIGFIAGWGAHPLDILQWWADAKGLGIPVEYKTTGKIPTDGLYNTVASWQMDATYANGLSMRFVDTGTARAEGTKLPTGMKECVDEIGNGTFFVGTKGWVSVSRGVFRTSSDEIRRKAKDPGPVRLPVSRAHMGNFVDCVLNREQPISSLESGIRSDIISHMGDIAIRTGETVKWDPENETVIGSADAVAMMHREMRSPWTL</sequence>
<dbReference type="GO" id="GO:0000166">
    <property type="term" value="F:nucleotide binding"/>
    <property type="evidence" value="ECO:0007669"/>
    <property type="project" value="InterPro"/>
</dbReference>
<dbReference type="InterPro" id="IPR006311">
    <property type="entry name" value="TAT_signal"/>
</dbReference>
<dbReference type="PANTHER" id="PTHR43818:SF5">
    <property type="entry name" value="OXIDOREDUCTASE FAMILY PROTEIN"/>
    <property type="match status" value="1"/>
</dbReference>
<feature type="domain" description="Gfo/Idh/MocA-like oxidoreductase N-terminal" evidence="1">
    <location>
        <begin position="45"/>
        <end position="161"/>
    </location>
</feature>
<evidence type="ECO:0000313" key="4">
    <source>
        <dbReference type="Proteomes" id="UP000000925"/>
    </source>
</evidence>
<dbReference type="PANTHER" id="PTHR43818">
    <property type="entry name" value="BCDNA.GH03377"/>
    <property type="match status" value="1"/>
</dbReference>
<dbReference type="InterPro" id="IPR050463">
    <property type="entry name" value="Gfo/Idh/MocA_oxidrdct_glycsds"/>
</dbReference>
<name>D5EQY4_CORAD</name>
<dbReference type="Pfam" id="PF10518">
    <property type="entry name" value="TAT_signal"/>
    <property type="match status" value="1"/>
</dbReference>
<organism evidence="3 4">
    <name type="scientific">Coraliomargarita akajimensis (strain DSM 45221 / IAM 15411 / JCM 23193 / KCTC 12865 / 04OKA010-24)</name>
    <dbReference type="NCBI Taxonomy" id="583355"/>
    <lineage>
        <taxon>Bacteria</taxon>
        <taxon>Pseudomonadati</taxon>
        <taxon>Verrucomicrobiota</taxon>
        <taxon>Opitutia</taxon>
        <taxon>Puniceicoccales</taxon>
        <taxon>Coraliomargaritaceae</taxon>
        <taxon>Coraliomargarita</taxon>
    </lineage>
</organism>
<dbReference type="InterPro" id="IPR019546">
    <property type="entry name" value="TAT_signal_bac_arc"/>
</dbReference>
<dbReference type="InterPro" id="IPR043906">
    <property type="entry name" value="Gfo/Idh/MocA_OxRdtase_bact_C"/>
</dbReference>
<accession>D5EQY4</accession>
<dbReference type="InterPro" id="IPR036291">
    <property type="entry name" value="NAD(P)-bd_dom_sf"/>
</dbReference>
<evidence type="ECO:0000313" key="3">
    <source>
        <dbReference type="EMBL" id="ADE53977.1"/>
    </source>
</evidence>